<dbReference type="EMBL" id="PPTA01000004">
    <property type="protein sequence ID" value="TFB04169.1"/>
    <property type="molecule type" value="Genomic_DNA"/>
</dbReference>
<protein>
    <submittedName>
        <fullName evidence="1">Uncharacterized protein</fullName>
    </submittedName>
</protein>
<dbReference type="GeneID" id="300575241"/>
<name>A0ABY2H935_9HYPO</name>
<evidence type="ECO:0000313" key="2">
    <source>
        <dbReference type="Proteomes" id="UP001642720"/>
    </source>
</evidence>
<proteinExistence type="predicted"/>
<gene>
    <name evidence="1" type="ORF">CCMA1212_003443</name>
</gene>
<dbReference type="RefSeq" id="XP_073560370.1">
    <property type="nucleotide sequence ID" value="XM_073700791.1"/>
</dbReference>
<reference evidence="1 2" key="1">
    <citation type="submission" date="2018-01" db="EMBL/GenBank/DDBJ databases">
        <title>Genome characterization of the sugarcane-associated fungus Trichoderma ghanense CCMA-1212 and their application in lignocelulose bioconversion.</title>
        <authorList>
            <person name="Steindorff A.S."/>
            <person name="Mendes T.D."/>
            <person name="Vilela E.S.D."/>
            <person name="Rodrigues D.S."/>
            <person name="Formighieri E.F."/>
            <person name="Melo I.S."/>
            <person name="Favaro L.C.L."/>
        </authorList>
    </citation>
    <scope>NUCLEOTIDE SEQUENCE [LARGE SCALE GENOMIC DNA]</scope>
    <source>
        <strain evidence="1 2">CCMA-1212</strain>
    </source>
</reference>
<accession>A0ABY2H935</accession>
<keyword evidence="2" id="KW-1185">Reference proteome</keyword>
<dbReference type="Proteomes" id="UP001642720">
    <property type="component" value="Unassembled WGS sequence"/>
</dbReference>
<evidence type="ECO:0000313" key="1">
    <source>
        <dbReference type="EMBL" id="TFB04169.1"/>
    </source>
</evidence>
<sequence length="126" mass="13707">MKVNDMAIATAKIEPGEACHRRVTAVAGGELEIAWYKAAVHAVLRTGRNKPEPCLEKRRTGTVYISLVSPVFHLIGTRHALDPGRFSALEPRPVRAAALNATAFFDACKYLASLGIFLPLVIRAII</sequence>
<comment type="caution">
    <text evidence="1">The sequence shown here is derived from an EMBL/GenBank/DDBJ whole genome shotgun (WGS) entry which is preliminary data.</text>
</comment>
<organism evidence="1 2">
    <name type="scientific">Trichoderma ghanense</name>
    <dbReference type="NCBI Taxonomy" id="65468"/>
    <lineage>
        <taxon>Eukaryota</taxon>
        <taxon>Fungi</taxon>
        <taxon>Dikarya</taxon>
        <taxon>Ascomycota</taxon>
        <taxon>Pezizomycotina</taxon>
        <taxon>Sordariomycetes</taxon>
        <taxon>Hypocreomycetidae</taxon>
        <taxon>Hypocreales</taxon>
        <taxon>Hypocreaceae</taxon>
        <taxon>Trichoderma</taxon>
    </lineage>
</organism>